<evidence type="ECO:0000313" key="2">
    <source>
        <dbReference type="EMBL" id="XCB34099.1"/>
    </source>
</evidence>
<protein>
    <recommendedName>
        <fullName evidence="3">DUF4232 domain-containing protein</fullName>
    </recommendedName>
</protein>
<dbReference type="AlphaFoldDB" id="A0AAU7ZT36"/>
<reference evidence="2" key="2">
    <citation type="journal article" date="2024" name="Environ. Microbiol.">
        <title>Genome analysis and description of Tunturibacter gen. nov. expands the diversity of Terriglobia in tundra soils.</title>
        <authorList>
            <person name="Messyasz A."/>
            <person name="Mannisto M.K."/>
            <person name="Kerkhof L.J."/>
            <person name="Haggblom M.M."/>
        </authorList>
    </citation>
    <scope>NUCLEOTIDE SEQUENCE</scope>
    <source>
        <strain evidence="2">X5P6</strain>
    </source>
</reference>
<accession>A0AAU7ZT36</accession>
<keyword evidence="1" id="KW-0732">Signal</keyword>
<sequence>MKLYAVNMVVFLVFAVSALHGQTSTPTNTGPLCKPADIDATFSFADAPAGEQTIVIHLHNVTSQPCRLRGELAPSFAVDGHGATIETCWLCARDGRPDAEAIRRNNDFVIPGDGYTQVAYRWSSVGDKCQKVDWATIGVEWDGRANLLFQNMHWKPHVCSIMQISGYKSDVIAATRPTTSAETTLKVTPPPVPIYADEFIQLNLELRSSQNVVGPTGRCPELYAVYENGSGATRFEAILPDGYGTLVLNATDEPNLFISGYSDELPAQFKGYMRLCETAGKRTTTTVTLPASLEAPIHVVPQANLNSVRHIVWRAENSSTHEPVFVTADVHFDILDPDTLPQNWGPQVEGIGAGLSVDKTTFTLGETIPLHLRWENFSASKKLGVGECGGPQPRVEIQDALHRVLGTLIDYDMGCMGHGWGPFSVELGKQHSNFASLRYSKMGYFISSDAKPITEPGVYYLLAVWSPPTLEERTDQTESQFPGAKYTFGERYATARSLPVRIDILPGKN</sequence>
<name>A0AAU7ZT36_9BACT</name>
<dbReference type="KEGG" id="tpsc:RBB77_04180"/>
<evidence type="ECO:0008006" key="3">
    <source>
        <dbReference type="Google" id="ProtNLM"/>
    </source>
</evidence>
<feature type="signal peptide" evidence="1">
    <location>
        <begin position="1"/>
        <end position="18"/>
    </location>
</feature>
<dbReference type="RefSeq" id="WP_353064941.1">
    <property type="nucleotide sequence ID" value="NZ_CP132942.1"/>
</dbReference>
<dbReference type="EMBL" id="CP132942">
    <property type="protein sequence ID" value="XCB34099.1"/>
    <property type="molecule type" value="Genomic_DNA"/>
</dbReference>
<reference evidence="2" key="1">
    <citation type="submission" date="2023-08" db="EMBL/GenBank/DDBJ databases">
        <authorList>
            <person name="Messyasz A."/>
            <person name="Mannisto M.K."/>
            <person name="Kerkhof L.J."/>
            <person name="Haggblom M."/>
        </authorList>
    </citation>
    <scope>NUCLEOTIDE SEQUENCE</scope>
    <source>
        <strain evidence="2">X5P6</strain>
    </source>
</reference>
<evidence type="ECO:0000256" key="1">
    <source>
        <dbReference type="SAM" id="SignalP"/>
    </source>
</evidence>
<proteinExistence type="predicted"/>
<gene>
    <name evidence="2" type="ORF">RBB77_04180</name>
</gene>
<organism evidence="2">
    <name type="scientific">Tunturiibacter psychrotolerans</name>
    <dbReference type="NCBI Taxonomy" id="3069686"/>
    <lineage>
        <taxon>Bacteria</taxon>
        <taxon>Pseudomonadati</taxon>
        <taxon>Acidobacteriota</taxon>
        <taxon>Terriglobia</taxon>
        <taxon>Terriglobales</taxon>
        <taxon>Acidobacteriaceae</taxon>
        <taxon>Tunturiibacter</taxon>
    </lineage>
</organism>
<feature type="chain" id="PRO_5043952809" description="DUF4232 domain-containing protein" evidence="1">
    <location>
        <begin position="19"/>
        <end position="509"/>
    </location>
</feature>